<feature type="transmembrane region" description="Helical" evidence="6">
    <location>
        <begin position="358"/>
        <end position="378"/>
    </location>
</feature>
<evidence type="ECO:0000313" key="8">
    <source>
        <dbReference type="EMBL" id="MFD1167098.1"/>
    </source>
</evidence>
<dbReference type="CDD" id="cd17324">
    <property type="entry name" value="MFS_NepI_like"/>
    <property type="match status" value="1"/>
</dbReference>
<dbReference type="InterPro" id="IPR011701">
    <property type="entry name" value="MFS"/>
</dbReference>
<proteinExistence type="predicted"/>
<feature type="transmembrane region" description="Helical" evidence="6">
    <location>
        <begin position="71"/>
        <end position="89"/>
    </location>
</feature>
<dbReference type="InterPro" id="IPR036259">
    <property type="entry name" value="MFS_trans_sf"/>
</dbReference>
<dbReference type="InterPro" id="IPR001958">
    <property type="entry name" value="Tet-R_TetA/multi-R_MdtG-like"/>
</dbReference>
<evidence type="ECO:0000256" key="1">
    <source>
        <dbReference type="ARBA" id="ARBA00004651"/>
    </source>
</evidence>
<feature type="transmembrane region" description="Helical" evidence="6">
    <location>
        <begin position="293"/>
        <end position="316"/>
    </location>
</feature>
<feature type="transmembrane region" description="Helical" evidence="6">
    <location>
        <begin position="237"/>
        <end position="256"/>
    </location>
</feature>
<evidence type="ECO:0000256" key="4">
    <source>
        <dbReference type="ARBA" id="ARBA00022989"/>
    </source>
</evidence>
<dbReference type="Gene3D" id="1.20.1250.20">
    <property type="entry name" value="MFS general substrate transporter like domains"/>
    <property type="match status" value="2"/>
</dbReference>
<protein>
    <submittedName>
        <fullName evidence="8">MFS transporter</fullName>
    </submittedName>
</protein>
<accession>A0ABW3RQS8</accession>
<dbReference type="PRINTS" id="PR01035">
    <property type="entry name" value="TCRTETA"/>
</dbReference>
<feature type="transmembrane region" description="Helical" evidence="6">
    <location>
        <begin position="128"/>
        <end position="150"/>
    </location>
</feature>
<evidence type="ECO:0000256" key="2">
    <source>
        <dbReference type="ARBA" id="ARBA00022475"/>
    </source>
</evidence>
<gene>
    <name evidence="8" type="ORF">ACFQ2C_15950</name>
</gene>
<feature type="transmembrane region" description="Helical" evidence="6">
    <location>
        <begin position="40"/>
        <end position="59"/>
    </location>
</feature>
<organism evidence="8 9">
    <name type="scientific">Sphingobacterium daejeonense</name>
    <dbReference type="NCBI Taxonomy" id="371142"/>
    <lineage>
        <taxon>Bacteria</taxon>
        <taxon>Pseudomonadati</taxon>
        <taxon>Bacteroidota</taxon>
        <taxon>Sphingobacteriia</taxon>
        <taxon>Sphingobacteriales</taxon>
        <taxon>Sphingobacteriaceae</taxon>
        <taxon>Sphingobacterium</taxon>
    </lineage>
</organism>
<evidence type="ECO:0000313" key="9">
    <source>
        <dbReference type="Proteomes" id="UP001597205"/>
    </source>
</evidence>
<comment type="subcellular location">
    <subcellularLocation>
        <location evidence="1">Cell membrane</location>
        <topology evidence="1">Multi-pass membrane protein</topology>
    </subcellularLocation>
</comment>
<keyword evidence="9" id="KW-1185">Reference proteome</keyword>
<dbReference type="PROSITE" id="PS50850">
    <property type="entry name" value="MFS"/>
    <property type="match status" value="1"/>
</dbReference>
<keyword evidence="3 6" id="KW-0812">Transmembrane</keyword>
<dbReference type="EMBL" id="JBHTKY010000030">
    <property type="protein sequence ID" value="MFD1167098.1"/>
    <property type="molecule type" value="Genomic_DNA"/>
</dbReference>
<feature type="transmembrane region" description="Helical" evidence="6">
    <location>
        <begin position="268"/>
        <end position="287"/>
    </location>
</feature>
<feature type="transmembrane region" description="Helical" evidence="6">
    <location>
        <begin position="156"/>
        <end position="178"/>
    </location>
</feature>
<evidence type="ECO:0000259" key="7">
    <source>
        <dbReference type="PROSITE" id="PS50850"/>
    </source>
</evidence>
<dbReference type="InterPro" id="IPR050189">
    <property type="entry name" value="MFS_Efflux_Transporters"/>
</dbReference>
<comment type="caution">
    <text evidence="8">The sequence shown here is derived from an EMBL/GenBank/DDBJ whole genome shotgun (WGS) entry which is preliminary data.</text>
</comment>
<evidence type="ECO:0000256" key="3">
    <source>
        <dbReference type="ARBA" id="ARBA00022692"/>
    </source>
</evidence>
<feature type="transmembrane region" description="Helical" evidence="6">
    <location>
        <begin position="95"/>
        <end position="116"/>
    </location>
</feature>
<dbReference type="RefSeq" id="WP_099370930.1">
    <property type="nucleotide sequence ID" value="NZ_JBHTKY010000030.1"/>
</dbReference>
<dbReference type="PANTHER" id="PTHR43124">
    <property type="entry name" value="PURINE EFFLUX PUMP PBUE"/>
    <property type="match status" value="1"/>
</dbReference>
<evidence type="ECO:0000256" key="6">
    <source>
        <dbReference type="SAM" id="Phobius"/>
    </source>
</evidence>
<sequence length="400" mass="42765">MKKSLLALALGGLGIGVTEFTIMGMLPDVASDLGVSIPEAGYLISAYALGVVVGAPLLVVGMNRFSPTKALILLMVLFTLFNGLSIIAPDYNFLLASRFIAGLPHGAFFGVGSVVASRIADRGKEAQAVATMFSGLTVANLLGVPIGTYIGHHYSWRYTFLLIAFIGVLTILALKFWMPKTEVRESNKSPWKDFAIFKNANIWFMVLIFSFGPAALFAWISYIAPLMSEVSGINSRFLPYIMILAGLGMFVGNMIGGKLTDRFSPSKVVVGVMVLQILCMVLIYFVASNAYANLLMTFITGVATFALVPSLTLLLLNSVKSDAEMLVASLGPACFNIANALGAYFGGLPIDAGYGYTSPVLVGALLSLIGIGITLLYFKQEKKSKIVLKKVNSEKLADCA</sequence>
<dbReference type="PANTHER" id="PTHR43124:SF6">
    <property type="entry name" value="TRANSPORTER ARAJ-RELATED"/>
    <property type="match status" value="1"/>
</dbReference>
<dbReference type="InterPro" id="IPR020846">
    <property type="entry name" value="MFS_dom"/>
</dbReference>
<dbReference type="Pfam" id="PF07690">
    <property type="entry name" value="MFS_1"/>
    <property type="match status" value="1"/>
</dbReference>
<dbReference type="Proteomes" id="UP001597205">
    <property type="component" value="Unassembled WGS sequence"/>
</dbReference>
<dbReference type="SUPFAM" id="SSF103473">
    <property type="entry name" value="MFS general substrate transporter"/>
    <property type="match status" value="1"/>
</dbReference>
<keyword evidence="2" id="KW-1003">Cell membrane</keyword>
<feature type="domain" description="Major facilitator superfamily (MFS) profile" evidence="7">
    <location>
        <begin position="4"/>
        <end position="382"/>
    </location>
</feature>
<keyword evidence="5 6" id="KW-0472">Membrane</keyword>
<feature type="transmembrane region" description="Helical" evidence="6">
    <location>
        <begin position="325"/>
        <end position="346"/>
    </location>
</feature>
<keyword evidence="4 6" id="KW-1133">Transmembrane helix</keyword>
<feature type="transmembrane region" description="Helical" evidence="6">
    <location>
        <begin position="202"/>
        <end position="225"/>
    </location>
</feature>
<name>A0ABW3RQS8_9SPHI</name>
<reference evidence="9" key="1">
    <citation type="journal article" date="2019" name="Int. J. Syst. Evol. Microbiol.">
        <title>The Global Catalogue of Microorganisms (GCM) 10K type strain sequencing project: providing services to taxonomists for standard genome sequencing and annotation.</title>
        <authorList>
            <consortium name="The Broad Institute Genomics Platform"/>
            <consortium name="The Broad Institute Genome Sequencing Center for Infectious Disease"/>
            <person name="Wu L."/>
            <person name="Ma J."/>
        </authorList>
    </citation>
    <scope>NUCLEOTIDE SEQUENCE [LARGE SCALE GENOMIC DNA]</scope>
    <source>
        <strain evidence="9">CCUG 52468</strain>
    </source>
</reference>
<evidence type="ECO:0000256" key="5">
    <source>
        <dbReference type="ARBA" id="ARBA00023136"/>
    </source>
</evidence>